<accession>A0A644Z038</accession>
<dbReference type="EMBL" id="VSSQ01006919">
    <property type="protein sequence ID" value="MPM34255.1"/>
    <property type="molecule type" value="Genomic_DNA"/>
</dbReference>
<proteinExistence type="predicted"/>
<dbReference type="AlphaFoldDB" id="A0A644Z038"/>
<gene>
    <name evidence="1" type="ORF">SDC9_80837</name>
</gene>
<organism evidence="1">
    <name type="scientific">bioreactor metagenome</name>
    <dbReference type="NCBI Taxonomy" id="1076179"/>
    <lineage>
        <taxon>unclassified sequences</taxon>
        <taxon>metagenomes</taxon>
        <taxon>ecological metagenomes</taxon>
    </lineage>
</organism>
<evidence type="ECO:0000313" key="1">
    <source>
        <dbReference type="EMBL" id="MPM34255.1"/>
    </source>
</evidence>
<comment type="caution">
    <text evidence="1">The sequence shown here is derived from an EMBL/GenBank/DDBJ whole genome shotgun (WGS) entry which is preliminary data.</text>
</comment>
<reference evidence="1" key="1">
    <citation type="submission" date="2019-08" db="EMBL/GenBank/DDBJ databases">
        <authorList>
            <person name="Kucharzyk K."/>
            <person name="Murdoch R.W."/>
            <person name="Higgins S."/>
            <person name="Loffler F."/>
        </authorList>
    </citation>
    <scope>NUCLEOTIDE SEQUENCE</scope>
</reference>
<sequence length="49" mass="5793">MLELRIELVVQDTPFDLIVEAPFQELSDFITHEVQFFAWVSHHIGLQRP</sequence>
<protein>
    <submittedName>
        <fullName evidence="1">Uncharacterized protein</fullName>
    </submittedName>
</protein>
<name>A0A644Z038_9ZZZZ</name>